<dbReference type="GO" id="GO:0005737">
    <property type="term" value="C:cytoplasm"/>
    <property type="evidence" value="ECO:0007669"/>
    <property type="project" value="TreeGrafter"/>
</dbReference>
<evidence type="ECO:0000256" key="2">
    <source>
        <dbReference type="ARBA" id="ARBA00022723"/>
    </source>
</evidence>
<feature type="chain" id="PRO_5035257664" description="Cytochrome P450" evidence="5">
    <location>
        <begin position="18"/>
        <end position="747"/>
    </location>
</feature>
<feature type="transmembrane region" description="Helical" evidence="4">
    <location>
        <begin position="325"/>
        <end position="345"/>
    </location>
</feature>
<dbReference type="Pfam" id="PF00067">
    <property type="entry name" value="p450"/>
    <property type="match status" value="3"/>
</dbReference>
<comment type="caution">
    <text evidence="6">The sequence shown here is derived from an EMBL/GenBank/DDBJ whole genome shotgun (WGS) entry which is preliminary data.</text>
</comment>
<evidence type="ECO:0008006" key="8">
    <source>
        <dbReference type="Google" id="ProtNLM"/>
    </source>
</evidence>
<keyword evidence="3" id="KW-0408">Iron</keyword>
<evidence type="ECO:0000313" key="6">
    <source>
        <dbReference type="EMBL" id="CAG7819747.1"/>
    </source>
</evidence>
<dbReference type="AlphaFoldDB" id="A0A8J2PDR0"/>
<evidence type="ECO:0000256" key="3">
    <source>
        <dbReference type="ARBA" id="ARBA00023004"/>
    </source>
</evidence>
<accession>A0A8J2PDR0</accession>
<organism evidence="6 7">
    <name type="scientific">Allacma fusca</name>
    <dbReference type="NCBI Taxonomy" id="39272"/>
    <lineage>
        <taxon>Eukaryota</taxon>
        <taxon>Metazoa</taxon>
        <taxon>Ecdysozoa</taxon>
        <taxon>Arthropoda</taxon>
        <taxon>Hexapoda</taxon>
        <taxon>Collembola</taxon>
        <taxon>Symphypleona</taxon>
        <taxon>Sminthuridae</taxon>
        <taxon>Allacma</taxon>
    </lineage>
</organism>
<keyword evidence="2" id="KW-0479">Metal-binding</keyword>
<dbReference type="PROSITE" id="PS00086">
    <property type="entry name" value="CYTOCHROME_P450"/>
    <property type="match status" value="1"/>
</dbReference>
<keyword evidence="4" id="KW-0472">Membrane</keyword>
<reference evidence="6" key="1">
    <citation type="submission" date="2021-06" db="EMBL/GenBank/DDBJ databases">
        <authorList>
            <person name="Hodson N. C."/>
            <person name="Mongue J. A."/>
            <person name="Jaron S. K."/>
        </authorList>
    </citation>
    <scope>NUCLEOTIDE SEQUENCE</scope>
</reference>
<gene>
    <name evidence="6" type="ORF">AFUS01_LOCUS30177</name>
</gene>
<evidence type="ECO:0000256" key="1">
    <source>
        <dbReference type="ARBA" id="ARBA00010617"/>
    </source>
</evidence>
<proteinExistence type="inferred from homology"/>
<dbReference type="GO" id="GO:0005506">
    <property type="term" value="F:iron ion binding"/>
    <property type="evidence" value="ECO:0007669"/>
    <property type="project" value="InterPro"/>
</dbReference>
<dbReference type="InterPro" id="IPR017972">
    <property type="entry name" value="Cyt_P450_CS"/>
</dbReference>
<dbReference type="GO" id="GO:0006082">
    <property type="term" value="P:organic acid metabolic process"/>
    <property type="evidence" value="ECO:0007669"/>
    <property type="project" value="TreeGrafter"/>
</dbReference>
<dbReference type="GO" id="GO:0006805">
    <property type="term" value="P:xenobiotic metabolic process"/>
    <property type="evidence" value="ECO:0007669"/>
    <property type="project" value="TreeGrafter"/>
</dbReference>
<keyword evidence="5" id="KW-0732">Signal</keyword>
<dbReference type="Proteomes" id="UP000708208">
    <property type="component" value="Unassembled WGS sequence"/>
</dbReference>
<evidence type="ECO:0000256" key="5">
    <source>
        <dbReference type="SAM" id="SignalP"/>
    </source>
</evidence>
<dbReference type="GO" id="GO:0020037">
    <property type="term" value="F:heme binding"/>
    <property type="evidence" value="ECO:0007669"/>
    <property type="project" value="InterPro"/>
</dbReference>
<dbReference type="OrthoDB" id="3934656at2759"/>
<sequence length="747" mass="84776">MIFYLLLFLGAVLFLWAYFRDPANSNSKLPPKVPGALPIFGHLLALGDFPCRVLLNWKKKYGPVYLVKFGSFRTVVFNDTKSVKEAFKLVSLSDRPPLKQYKEGTQDKGFVYGDYANSEQKFFVIKNLKNFGENGQYLEGRLNEEVSTFFDALIPGKPIPIRHVFSHTVLNSIWGIVMGYTFKQGDPQMEILCELAERVTAIPGAVESIGIYNPWLSNLMPNFTGVTSWCKAYWDLCHFVDGKAKDRKDTRVKDHPRDMTDAFIDRMEDTKDPASTFFPAKNFLPNSMAEMLIAALDTTSTTLEWKLRPRWLFISVKVCIGVAEIAMIIDVILFVGVLLFSWIYFRDTKYSKSKLPPKVPGALPILGHLLALGDFPCKVLLDWKKKYGPVYLVKFGSFRTIVLNDTKSVKEAFKLVALSDRPPLKQYKEGAQDKGFAFGNYVNAEQKFFIIKNLKTFNANGICVEGKLNEEISSFFDELIPGKPIPILKVFTHTVLNSVWGIVMGYTFKKGDPQIEILCNLAERVTAVPGMVESIGMFNPWLSNLMPDFTGVTSWVKSYRSLCHFVDGKIKDRKETRVKGQPRDMTDAFIDRVEDTKDPASTFFPAKNFLPNSMAEMLIGLTPMSLPHYSNTDIEVSGFFIPKNTLLIQNTWGIQHDPEVWDEPEEFRPERFLDESGRFQKNENVVVFGNGKRSCLGESIARDQLFIFVTRLFQRFSVDYSGKAPSTEGKHSIVIHADPFSAIFTEI</sequence>
<feature type="signal peptide" evidence="5">
    <location>
        <begin position="1"/>
        <end position="17"/>
    </location>
</feature>
<dbReference type="GO" id="GO:0016712">
    <property type="term" value="F:oxidoreductase activity, acting on paired donors, with incorporation or reduction of molecular oxygen, reduced flavin or flavoprotein as one donor, and incorporation of one atom of oxygen"/>
    <property type="evidence" value="ECO:0007669"/>
    <property type="project" value="TreeGrafter"/>
</dbReference>
<keyword evidence="4" id="KW-0812">Transmembrane</keyword>
<dbReference type="PANTHER" id="PTHR24300:SF375">
    <property type="entry name" value="CYTOCHROME P450 FAMILY"/>
    <property type="match status" value="1"/>
</dbReference>
<keyword evidence="4" id="KW-1133">Transmembrane helix</keyword>
<evidence type="ECO:0000256" key="4">
    <source>
        <dbReference type="SAM" id="Phobius"/>
    </source>
</evidence>
<evidence type="ECO:0000313" key="7">
    <source>
        <dbReference type="Proteomes" id="UP000708208"/>
    </source>
</evidence>
<comment type="similarity">
    <text evidence="1">Belongs to the cytochrome P450 family.</text>
</comment>
<dbReference type="PANTHER" id="PTHR24300">
    <property type="entry name" value="CYTOCHROME P450 508A4-RELATED"/>
    <property type="match status" value="1"/>
</dbReference>
<dbReference type="InterPro" id="IPR001128">
    <property type="entry name" value="Cyt_P450"/>
</dbReference>
<dbReference type="InterPro" id="IPR050182">
    <property type="entry name" value="Cytochrome_P450_fam2"/>
</dbReference>
<dbReference type="EMBL" id="CAJVCH010458225">
    <property type="protein sequence ID" value="CAG7819747.1"/>
    <property type="molecule type" value="Genomic_DNA"/>
</dbReference>
<protein>
    <recommendedName>
        <fullName evidence="8">Cytochrome P450</fullName>
    </recommendedName>
</protein>
<keyword evidence="7" id="KW-1185">Reference proteome</keyword>
<name>A0A8J2PDR0_9HEXA</name>